<evidence type="ECO:0000313" key="2">
    <source>
        <dbReference type="EMBL" id="AVQ31876.1"/>
    </source>
</evidence>
<dbReference type="PANTHER" id="PTHR34504:SF4">
    <property type="entry name" value="ANTITOXIN HICB"/>
    <property type="match status" value="1"/>
</dbReference>
<name>A0ABN5JL19_FUSVA</name>
<proteinExistence type="predicted"/>
<reference evidence="3" key="1">
    <citation type="journal article" date="2018" name="MSphere">
        <title>Fusobacterium Genomics Using MinION and Illumina Sequencing Enables Genome Completion and Correction.</title>
        <authorList>
            <person name="Todd S.M."/>
            <person name="Settlage R.E."/>
            <person name="Lahmers K.K."/>
            <person name="Slade D.J."/>
        </authorList>
    </citation>
    <scope>NUCLEOTIDE SEQUENCE [LARGE SCALE GENOMIC DNA]</scope>
    <source>
        <strain evidence="3">ATCC 27725</strain>
    </source>
</reference>
<organism evidence="2 3">
    <name type="scientific">Fusobacterium varium ATCC 27725</name>
    <dbReference type="NCBI Taxonomy" id="469618"/>
    <lineage>
        <taxon>Bacteria</taxon>
        <taxon>Fusobacteriati</taxon>
        <taxon>Fusobacteriota</taxon>
        <taxon>Fusobacteriia</taxon>
        <taxon>Fusobacteriales</taxon>
        <taxon>Fusobacteriaceae</taxon>
        <taxon>Fusobacterium</taxon>
    </lineage>
</organism>
<sequence>MKDTYIYPAIFHRAEEGGYWIEFPDLQGANTQGETLEECLYMAKDCLAGYMSILEEEDKKIPEANIPYQGQIEKGDFVQLIEVYMPPYRDEYENKVERRNVTIPRWLNRLAKEKNINCSSLLVAALKKHLGY</sequence>
<dbReference type="InterPro" id="IPR051404">
    <property type="entry name" value="TA_system_antitoxin"/>
</dbReference>
<protein>
    <submittedName>
        <fullName evidence="2">Type II toxin-antitoxin system HicB family antitoxin</fullName>
    </submittedName>
</protein>
<dbReference type="RefSeq" id="WP_005948245.1">
    <property type="nucleotide sequence ID" value="NZ_CP028103.1"/>
</dbReference>
<feature type="domain" description="HicB-like antitoxin of toxin-antitoxin system" evidence="1">
    <location>
        <begin position="7"/>
        <end position="108"/>
    </location>
</feature>
<dbReference type="EMBL" id="CP028103">
    <property type="protein sequence ID" value="AVQ31876.1"/>
    <property type="molecule type" value="Genomic_DNA"/>
</dbReference>
<dbReference type="PANTHER" id="PTHR34504">
    <property type="entry name" value="ANTITOXIN HICB"/>
    <property type="match status" value="1"/>
</dbReference>
<dbReference type="Proteomes" id="UP000241238">
    <property type="component" value="Chromosome"/>
</dbReference>
<dbReference type="SUPFAM" id="SSF143100">
    <property type="entry name" value="TTHA1013/TTHA0281-like"/>
    <property type="match status" value="1"/>
</dbReference>
<dbReference type="Pfam" id="PF15919">
    <property type="entry name" value="HicB_lk_antitox"/>
    <property type="match status" value="1"/>
</dbReference>
<keyword evidence="3" id="KW-1185">Reference proteome</keyword>
<dbReference type="Gene3D" id="3.30.160.250">
    <property type="match status" value="1"/>
</dbReference>
<evidence type="ECO:0000313" key="3">
    <source>
        <dbReference type="Proteomes" id="UP000241238"/>
    </source>
</evidence>
<dbReference type="GeneID" id="77468690"/>
<dbReference type="InterPro" id="IPR035069">
    <property type="entry name" value="TTHA1013/TTHA0281-like"/>
</dbReference>
<gene>
    <name evidence="2" type="ORF">C4N18_11855</name>
</gene>
<evidence type="ECO:0000259" key="1">
    <source>
        <dbReference type="Pfam" id="PF15919"/>
    </source>
</evidence>
<dbReference type="InterPro" id="IPR031807">
    <property type="entry name" value="HicB-like"/>
</dbReference>
<accession>A0ABN5JL19</accession>